<sequence length="473" mass="52252">MKKSRVFWYQKLIVLFLVSIILNLVCPIQIIHAAVLDTEILTNVTTENNSQTTPEQRWQVEEQRQVDFTIEGSQRLDIDVKVLAGRKRAVLVYPSELIGKVQASTEARGEIAALLKLTDVAMLSEVLKAIEALLNIEIDLGLVRVDLTDFRQQVQLLKQIENLGTQSFTAPIEATDTHAIVDIDNTLGILLSDLTTNRLMNVLRAAKAIKVEVRVPIVGDLLATTLKTAIKLVIDLLDPLLASLTDPGKLGQLQAQLADAAVLGSADITIPTTINRPVGMTEELDSPFVATVTKEAVVNLDLLTQSSNKSFVYFAPEIFELSTDFPDNLDFGTHPVQMIEEENWSALTGENYTTGQLIVTDTRLLEKNWQLSVTQEGDWVNLGKTLPGELQLTLDPPKSTFIDGILEIPQNNQIHLQANQSQPIASLTNAQSMGELTIEVAHFNLYIPENTKKYTGAYQTTLVWKLSDVPIGP</sequence>
<dbReference type="Pfam" id="PF13731">
    <property type="entry name" value="WxL"/>
    <property type="match status" value="1"/>
</dbReference>
<evidence type="ECO:0000259" key="1">
    <source>
        <dbReference type="Pfam" id="PF13731"/>
    </source>
</evidence>
<evidence type="ECO:0000259" key="2">
    <source>
        <dbReference type="Pfam" id="PF20609"/>
    </source>
</evidence>
<organism evidence="3 4">
    <name type="scientific">Candidatus Enterococcus willemsii</name>
    <dbReference type="NCBI Taxonomy" id="1857215"/>
    <lineage>
        <taxon>Bacteria</taxon>
        <taxon>Bacillati</taxon>
        <taxon>Bacillota</taxon>
        <taxon>Bacilli</taxon>
        <taxon>Lactobacillales</taxon>
        <taxon>Enterococcaceae</taxon>
        <taxon>Enterococcus</taxon>
    </lineage>
</organism>
<dbReference type="InterPro" id="IPR046762">
    <property type="entry name" value="pAdhesive_17"/>
</dbReference>
<gene>
    <name evidence="3" type="ORF">BAU17_00890</name>
</gene>
<proteinExistence type="predicted"/>
<keyword evidence="4" id="KW-1185">Reference proteome</keyword>
<name>A0ABQ6YW79_9ENTE</name>
<accession>A0ABQ6YW79</accession>
<feature type="domain" description="Putative adhesive" evidence="2">
    <location>
        <begin position="33"/>
        <end position="314"/>
    </location>
</feature>
<evidence type="ECO:0000313" key="3">
    <source>
        <dbReference type="EMBL" id="KAF1301956.1"/>
    </source>
</evidence>
<dbReference type="RefSeq" id="WP_161902937.1">
    <property type="nucleotide sequence ID" value="NZ_MAEL01000054.1"/>
</dbReference>
<evidence type="ECO:0008006" key="5">
    <source>
        <dbReference type="Google" id="ProtNLM"/>
    </source>
</evidence>
<protein>
    <recommendedName>
        <fullName evidence="5">WxL domain-containing protein</fullName>
    </recommendedName>
</protein>
<dbReference type="InterPro" id="IPR027994">
    <property type="entry name" value="WxL_dom"/>
</dbReference>
<dbReference type="Pfam" id="PF20609">
    <property type="entry name" value="pAdhesive_17"/>
    <property type="match status" value="1"/>
</dbReference>
<evidence type="ECO:0000313" key="4">
    <source>
        <dbReference type="Proteomes" id="UP000782705"/>
    </source>
</evidence>
<reference evidence="3 4" key="1">
    <citation type="submission" date="2016-06" db="EMBL/GenBank/DDBJ databases">
        <title>Four novel species of enterococci isolated from chicken manure.</title>
        <authorList>
            <person name="Van Tyne D."/>
        </authorList>
    </citation>
    <scope>NUCLEOTIDE SEQUENCE [LARGE SCALE GENOMIC DNA]</scope>
    <source>
        <strain evidence="3 4">CU12B</strain>
    </source>
</reference>
<dbReference type="EMBL" id="MAEL01000054">
    <property type="protein sequence ID" value="KAF1301956.1"/>
    <property type="molecule type" value="Genomic_DNA"/>
</dbReference>
<feature type="domain" description="WxL" evidence="1">
    <location>
        <begin position="321"/>
        <end position="470"/>
    </location>
</feature>
<dbReference type="Proteomes" id="UP000782705">
    <property type="component" value="Unassembled WGS sequence"/>
</dbReference>
<comment type="caution">
    <text evidence="3">The sequence shown here is derived from an EMBL/GenBank/DDBJ whole genome shotgun (WGS) entry which is preliminary data.</text>
</comment>